<keyword evidence="3" id="KW-1185">Reference proteome</keyword>
<evidence type="ECO:0008006" key="4">
    <source>
        <dbReference type="Google" id="ProtNLM"/>
    </source>
</evidence>
<evidence type="ECO:0000256" key="1">
    <source>
        <dbReference type="SAM" id="MobiDB-lite"/>
    </source>
</evidence>
<proteinExistence type="predicted"/>
<protein>
    <recommendedName>
        <fullName evidence="4">Fold protein</fullName>
    </recommendedName>
</protein>
<dbReference type="PANTHER" id="PTHR31865:SF2">
    <property type="entry name" value="OSJNBA0004B13.24 PROTEIN"/>
    <property type="match status" value="1"/>
</dbReference>
<feature type="compositionally biased region" description="Basic and acidic residues" evidence="1">
    <location>
        <begin position="67"/>
        <end position="84"/>
    </location>
</feature>
<gene>
    <name evidence="2" type="ORF">Fmac_006832</name>
</gene>
<feature type="region of interest" description="Disordered" evidence="1">
    <location>
        <begin position="160"/>
        <end position="182"/>
    </location>
</feature>
<evidence type="ECO:0000313" key="3">
    <source>
        <dbReference type="Proteomes" id="UP001603857"/>
    </source>
</evidence>
<dbReference type="AlphaFoldDB" id="A0ABD1NBP8"/>
<name>A0ABD1NBP8_9FABA</name>
<dbReference type="EMBL" id="JBGMDY010000002">
    <property type="protein sequence ID" value="KAL2345547.1"/>
    <property type="molecule type" value="Genomic_DNA"/>
</dbReference>
<dbReference type="PANTHER" id="PTHR31865">
    <property type="entry name" value="OSJNBA0071G03.3 PROTEIN"/>
    <property type="match status" value="1"/>
</dbReference>
<accession>A0ABD1NBP8</accession>
<feature type="compositionally biased region" description="Polar residues" evidence="1">
    <location>
        <begin position="24"/>
        <end position="34"/>
    </location>
</feature>
<feature type="compositionally biased region" description="Acidic residues" evidence="1">
    <location>
        <begin position="1"/>
        <end position="15"/>
    </location>
</feature>
<feature type="compositionally biased region" description="Polar residues" evidence="1">
    <location>
        <begin position="160"/>
        <end position="171"/>
    </location>
</feature>
<comment type="caution">
    <text evidence="2">The sequence shown here is derived from an EMBL/GenBank/DDBJ whole genome shotgun (WGS) entry which is preliminary data.</text>
</comment>
<feature type="compositionally biased region" description="Acidic residues" evidence="1">
    <location>
        <begin position="35"/>
        <end position="50"/>
    </location>
</feature>
<reference evidence="2 3" key="1">
    <citation type="submission" date="2024-08" db="EMBL/GenBank/DDBJ databases">
        <title>Insights into the chromosomal genome structure of Flemingia macrophylla.</title>
        <authorList>
            <person name="Ding Y."/>
            <person name="Zhao Y."/>
            <person name="Bi W."/>
            <person name="Wu M."/>
            <person name="Zhao G."/>
            <person name="Gong Y."/>
            <person name="Li W."/>
            <person name="Zhang P."/>
        </authorList>
    </citation>
    <scope>NUCLEOTIDE SEQUENCE [LARGE SCALE GENOMIC DNA]</scope>
    <source>
        <strain evidence="2">DYQJB</strain>
        <tissue evidence="2">Leaf</tissue>
    </source>
</reference>
<sequence>MSSVEEEEEELELEENQPHPHNVSRLSVCTTVESESFDADAEFSDSENDVESCYSLPCTPPQRRRIQAKEYASDNGEQKGDPAPRRRRRSLRSDRWRLELERLEKEKEKENGPGIGLGGESGVMVISRPKGSNRALCMDLEEVKACRDLGFELEHERIVETSSGSGSNSPIATWPISSPGDDPRDVKARLKVWAQAVAIVSTTNHR</sequence>
<dbReference type="Proteomes" id="UP001603857">
    <property type="component" value="Unassembled WGS sequence"/>
</dbReference>
<evidence type="ECO:0000313" key="2">
    <source>
        <dbReference type="EMBL" id="KAL2345547.1"/>
    </source>
</evidence>
<feature type="region of interest" description="Disordered" evidence="1">
    <location>
        <begin position="1"/>
        <end position="91"/>
    </location>
</feature>
<organism evidence="2 3">
    <name type="scientific">Flemingia macrophylla</name>
    <dbReference type="NCBI Taxonomy" id="520843"/>
    <lineage>
        <taxon>Eukaryota</taxon>
        <taxon>Viridiplantae</taxon>
        <taxon>Streptophyta</taxon>
        <taxon>Embryophyta</taxon>
        <taxon>Tracheophyta</taxon>
        <taxon>Spermatophyta</taxon>
        <taxon>Magnoliopsida</taxon>
        <taxon>eudicotyledons</taxon>
        <taxon>Gunneridae</taxon>
        <taxon>Pentapetalae</taxon>
        <taxon>rosids</taxon>
        <taxon>fabids</taxon>
        <taxon>Fabales</taxon>
        <taxon>Fabaceae</taxon>
        <taxon>Papilionoideae</taxon>
        <taxon>50 kb inversion clade</taxon>
        <taxon>NPAAA clade</taxon>
        <taxon>indigoferoid/millettioid clade</taxon>
        <taxon>Phaseoleae</taxon>
        <taxon>Flemingia</taxon>
    </lineage>
</organism>